<dbReference type="RefSeq" id="WP_387698605.1">
    <property type="nucleotide sequence ID" value="NZ_JBIAMX010000001.1"/>
</dbReference>
<feature type="region of interest" description="Disordered" evidence="1">
    <location>
        <begin position="348"/>
        <end position="425"/>
    </location>
</feature>
<evidence type="ECO:0000313" key="5">
    <source>
        <dbReference type="Proteomes" id="UP001601444"/>
    </source>
</evidence>
<keyword evidence="5" id="KW-1185">Reference proteome</keyword>
<dbReference type="Pfam" id="PF15533">
    <property type="entry name" value="Ntox33"/>
    <property type="match status" value="1"/>
</dbReference>
<evidence type="ECO:0000256" key="2">
    <source>
        <dbReference type="SAM" id="Phobius"/>
    </source>
</evidence>
<evidence type="ECO:0000313" key="4">
    <source>
        <dbReference type="EMBL" id="MFF0541293.1"/>
    </source>
</evidence>
<feature type="transmembrane region" description="Helical" evidence="2">
    <location>
        <begin position="297"/>
        <end position="317"/>
    </location>
</feature>
<accession>A0ABW6PFZ7</accession>
<protein>
    <submittedName>
        <fullName evidence="4">Polymorphic toxin type 33 domain-containing protein</fullName>
    </submittedName>
</protein>
<feature type="compositionally biased region" description="Basic and acidic residues" evidence="1">
    <location>
        <begin position="369"/>
        <end position="403"/>
    </location>
</feature>
<dbReference type="EMBL" id="JBIAMX010000001">
    <property type="protein sequence ID" value="MFF0541293.1"/>
    <property type="molecule type" value="Genomic_DNA"/>
</dbReference>
<feature type="transmembrane region" description="Helical" evidence="2">
    <location>
        <begin position="266"/>
        <end position="288"/>
    </location>
</feature>
<reference evidence="4 5" key="1">
    <citation type="submission" date="2024-10" db="EMBL/GenBank/DDBJ databases">
        <title>The Natural Products Discovery Center: Release of the First 8490 Sequenced Strains for Exploring Actinobacteria Biosynthetic Diversity.</title>
        <authorList>
            <person name="Kalkreuter E."/>
            <person name="Kautsar S.A."/>
            <person name="Yang D."/>
            <person name="Bader C.D."/>
            <person name="Teijaro C.N."/>
            <person name="Fluegel L."/>
            <person name="Davis C.M."/>
            <person name="Simpson J.R."/>
            <person name="Lauterbach L."/>
            <person name="Steele A.D."/>
            <person name="Gui C."/>
            <person name="Meng S."/>
            <person name="Li G."/>
            <person name="Viehrig K."/>
            <person name="Ye F."/>
            <person name="Su P."/>
            <person name="Kiefer A.F."/>
            <person name="Nichols A."/>
            <person name="Cepeda A.J."/>
            <person name="Yan W."/>
            <person name="Fan B."/>
            <person name="Jiang Y."/>
            <person name="Adhikari A."/>
            <person name="Zheng C.-J."/>
            <person name="Schuster L."/>
            <person name="Cowan T.M."/>
            <person name="Smanski M.J."/>
            <person name="Chevrette M.G."/>
            <person name="De Carvalho L.P.S."/>
            <person name="Shen B."/>
        </authorList>
    </citation>
    <scope>NUCLEOTIDE SEQUENCE [LARGE SCALE GENOMIC DNA]</scope>
    <source>
        <strain evidence="4 5">NPDC004045</strain>
    </source>
</reference>
<comment type="caution">
    <text evidence="4">The sequence shown here is derived from an EMBL/GenBank/DDBJ whole genome shotgun (WGS) entry which is preliminary data.</text>
</comment>
<keyword evidence="2" id="KW-0812">Transmembrane</keyword>
<keyword evidence="2" id="KW-1133">Transmembrane helix</keyword>
<name>A0ABW6PFZ7_9NOCA</name>
<organism evidence="4 5">
    <name type="scientific">Nocardia thailandica</name>
    <dbReference type="NCBI Taxonomy" id="257275"/>
    <lineage>
        <taxon>Bacteria</taxon>
        <taxon>Bacillati</taxon>
        <taxon>Actinomycetota</taxon>
        <taxon>Actinomycetes</taxon>
        <taxon>Mycobacteriales</taxon>
        <taxon>Nocardiaceae</taxon>
        <taxon>Nocardia</taxon>
    </lineage>
</organism>
<feature type="transmembrane region" description="Helical" evidence="2">
    <location>
        <begin position="323"/>
        <end position="341"/>
    </location>
</feature>
<keyword evidence="2" id="KW-0472">Membrane</keyword>
<feature type="transmembrane region" description="Helical" evidence="2">
    <location>
        <begin position="236"/>
        <end position="260"/>
    </location>
</feature>
<gene>
    <name evidence="4" type="ORF">ACFYTF_00470</name>
</gene>
<dbReference type="InterPro" id="IPR029110">
    <property type="entry name" value="Ntox33"/>
</dbReference>
<dbReference type="Proteomes" id="UP001601444">
    <property type="component" value="Unassembled WGS sequence"/>
</dbReference>
<feature type="domain" description="Bacterial toxin 33" evidence="3">
    <location>
        <begin position="363"/>
        <end position="424"/>
    </location>
</feature>
<evidence type="ECO:0000259" key="3">
    <source>
        <dbReference type="Pfam" id="PF15533"/>
    </source>
</evidence>
<sequence>MTWTIDTGMYYDAGKKCHLLASDLSLALGPLNDALQHQCGGMAGNHESCDKWITTYDNHARDIVTLAATLANALQRYGDVLEANGYNWWYSNRTTASGTAPTKPTESEPLYDSGMTLPVSARGDNGPGLDEGVVVGLLERVGRIPNGDITKLGIARDAWKTFADHATVTGAETRIRGIKAKFEGNSDPNIVAIAEKLATLESAAKLLAEAAKGIVTPVVEHNDALSTMREDIGKQVAAAAVEIGAAIALTAVIVGVAAFLTAGVGAAAAGAGGAAVTIEIVESTAVIIKNTVTVSRLVTAVGAVVTIGVASGGFTAIPDLAQAGLSAAVGAIAGMAVYVAADEAADSADEEPVWDSTEERTRNPAQDKILSKDDIKELKARGHDPHDIKPEPPSRYDLYKDGKGNVYIKPKGGKGPGDPTGIRLR</sequence>
<proteinExistence type="predicted"/>
<evidence type="ECO:0000256" key="1">
    <source>
        <dbReference type="SAM" id="MobiDB-lite"/>
    </source>
</evidence>